<dbReference type="Proteomes" id="UP001530400">
    <property type="component" value="Unassembled WGS sequence"/>
</dbReference>
<feature type="domain" description="IFT52 GIFT" evidence="2">
    <location>
        <begin position="5"/>
        <end position="255"/>
    </location>
</feature>
<accession>A0ABD3N8R3</accession>
<dbReference type="Pfam" id="PF23352">
    <property type="entry name" value="IFT52_central"/>
    <property type="match status" value="1"/>
</dbReference>
<comment type="caution">
    <text evidence="3">The sequence shown here is derived from an EMBL/GenBank/DDBJ whole genome shotgun (WGS) entry which is preliminary data.</text>
</comment>
<dbReference type="EMBL" id="JALLPJ020001287">
    <property type="protein sequence ID" value="KAL3771416.1"/>
    <property type="molecule type" value="Genomic_DNA"/>
</dbReference>
<dbReference type="CDD" id="cd23683">
    <property type="entry name" value="IFT52_CTD"/>
    <property type="match status" value="1"/>
</dbReference>
<dbReference type="PANTHER" id="PTHR12969">
    <property type="entry name" value="NGD5/OSM-6/IFT52"/>
    <property type="match status" value="1"/>
</dbReference>
<reference evidence="3 4" key="1">
    <citation type="submission" date="2024-10" db="EMBL/GenBank/DDBJ databases">
        <title>Updated reference genomes for cyclostephanoid diatoms.</title>
        <authorList>
            <person name="Roberts W.R."/>
            <person name="Alverson A.J."/>
        </authorList>
    </citation>
    <scope>NUCLEOTIDE SEQUENCE [LARGE SCALE GENOMIC DNA]</scope>
    <source>
        <strain evidence="3 4">AJA010-31</strain>
    </source>
</reference>
<dbReference type="AlphaFoldDB" id="A0ABD3N8R3"/>
<protein>
    <recommendedName>
        <fullName evidence="5">Intraflagellar transport protein 52-like protein</fullName>
    </recommendedName>
</protein>
<proteinExistence type="predicted"/>
<dbReference type="InterPro" id="IPR055458">
    <property type="entry name" value="IFT52_GIFT"/>
</dbReference>
<keyword evidence="4" id="KW-1185">Reference proteome</keyword>
<gene>
    <name evidence="3" type="ORF">ACHAWO_009079</name>
</gene>
<dbReference type="Pfam" id="PF23355">
    <property type="entry name" value="IFT52_GIFT"/>
    <property type="match status" value="1"/>
</dbReference>
<evidence type="ECO:0008006" key="5">
    <source>
        <dbReference type="Google" id="ProtNLM"/>
    </source>
</evidence>
<dbReference type="InterPro" id="IPR055460">
    <property type="entry name" value="IFT52_central"/>
</dbReference>
<dbReference type="InterPro" id="IPR039975">
    <property type="entry name" value="IFT52"/>
</dbReference>
<feature type="domain" description="IFT52 central" evidence="1">
    <location>
        <begin position="275"/>
        <end position="355"/>
    </location>
</feature>
<name>A0ABD3N8R3_9STRA</name>
<dbReference type="PANTHER" id="PTHR12969:SF7">
    <property type="entry name" value="INTRAFLAGELLAR TRANSPORT PROTEIN 52 HOMOLOG"/>
    <property type="match status" value="1"/>
</dbReference>
<organism evidence="3 4">
    <name type="scientific">Cyclotella atomus</name>
    <dbReference type="NCBI Taxonomy" id="382360"/>
    <lineage>
        <taxon>Eukaryota</taxon>
        <taxon>Sar</taxon>
        <taxon>Stramenopiles</taxon>
        <taxon>Ochrophyta</taxon>
        <taxon>Bacillariophyta</taxon>
        <taxon>Coscinodiscophyceae</taxon>
        <taxon>Thalassiosirophycidae</taxon>
        <taxon>Stephanodiscales</taxon>
        <taxon>Stephanodiscaceae</taxon>
        <taxon>Cyclotella</taxon>
    </lineage>
</organism>
<evidence type="ECO:0000259" key="2">
    <source>
        <dbReference type="Pfam" id="PF23355"/>
    </source>
</evidence>
<sequence>MASVILFNASKGETHSANKNFGLLARKLRSSAKVKHNKKKLESNLLRDCKLLVLGDPQESFSDDELQALRTYINEGGSVAVFVSEGGEPNSGCNLNELLKDFGVSIDNSSVIRAVHHKFHHPKHALIANGIVQPEIGEEKDTPLNFDTALPSPSRPQDVIDEPSTSLSFVYPNGTTLIVQSPAITLLSSGSTSYPVDCPIAAAWEGDKVDDRPRGKLAVLGSADIFSDSWIEKEQNNQLCEVILRFLLHQNVTFDPSIGRADFEERETVPCISTLANIVKSCIREEEPLPQDCKSLLLDNQFSLRMDHVTDVIELYKQLNVPYEPLALIEPHFECPHPPLKMATHSPKMMEPSAPSLELFDLDECLLDENTRLHKLANKYQSDKELDLLVEEAGSIIIPDVYNSDEWRLNGIELSKYLLHHVAKEIFQFKAQMPKE</sequence>
<evidence type="ECO:0000259" key="1">
    <source>
        <dbReference type="Pfam" id="PF23352"/>
    </source>
</evidence>
<evidence type="ECO:0000313" key="3">
    <source>
        <dbReference type="EMBL" id="KAL3771416.1"/>
    </source>
</evidence>
<dbReference type="Gene3D" id="6.10.250.2800">
    <property type="match status" value="1"/>
</dbReference>
<evidence type="ECO:0000313" key="4">
    <source>
        <dbReference type="Proteomes" id="UP001530400"/>
    </source>
</evidence>